<reference evidence="1" key="1">
    <citation type="journal article" date="2021" name="Front. Microbiol.">
        <title>Comprehensive Comparative Genomics and Phenotyping of Methylobacterium Species.</title>
        <authorList>
            <person name="Alessa O."/>
            <person name="Ogura Y."/>
            <person name="Fujitani Y."/>
            <person name="Takami H."/>
            <person name="Hayashi T."/>
            <person name="Sahin N."/>
            <person name="Tani A."/>
        </authorList>
    </citation>
    <scope>NUCLEOTIDE SEQUENCE</scope>
    <source>
        <strain evidence="1">DSM 23674</strain>
    </source>
</reference>
<dbReference type="Proteomes" id="UP001055101">
    <property type="component" value="Unassembled WGS sequence"/>
</dbReference>
<name>A0ABQ4TIB7_9HYPH</name>
<keyword evidence="2" id="KW-1185">Reference proteome</keyword>
<evidence type="ECO:0000313" key="1">
    <source>
        <dbReference type="EMBL" id="GJE53797.1"/>
    </source>
</evidence>
<reference evidence="1" key="2">
    <citation type="submission" date="2021-08" db="EMBL/GenBank/DDBJ databases">
        <authorList>
            <person name="Tani A."/>
            <person name="Ola A."/>
            <person name="Ogura Y."/>
            <person name="Katsura K."/>
            <person name="Hayashi T."/>
        </authorList>
    </citation>
    <scope>NUCLEOTIDE SEQUENCE</scope>
    <source>
        <strain evidence="1">DSM 23674</strain>
    </source>
</reference>
<dbReference type="EMBL" id="BPRA01000001">
    <property type="protein sequence ID" value="GJE53797.1"/>
    <property type="molecule type" value="Genomic_DNA"/>
</dbReference>
<organism evidence="1 2">
    <name type="scientific">Methylobacterium thuringiense</name>
    <dbReference type="NCBI Taxonomy" id="1003091"/>
    <lineage>
        <taxon>Bacteria</taxon>
        <taxon>Pseudomonadati</taxon>
        <taxon>Pseudomonadota</taxon>
        <taxon>Alphaproteobacteria</taxon>
        <taxon>Hyphomicrobiales</taxon>
        <taxon>Methylobacteriaceae</taxon>
        <taxon>Methylobacterium</taxon>
    </lineage>
</organism>
<dbReference type="RefSeq" id="WP_238230418.1">
    <property type="nucleotide sequence ID" value="NZ_BPRA01000001.1"/>
</dbReference>
<protein>
    <submittedName>
        <fullName evidence="1">Uncharacterized protein</fullName>
    </submittedName>
</protein>
<proteinExistence type="predicted"/>
<accession>A0ABQ4TIB7</accession>
<evidence type="ECO:0000313" key="2">
    <source>
        <dbReference type="Proteomes" id="UP001055101"/>
    </source>
</evidence>
<sequence>MNPNTASRGISLRPTTVSKPMTRVRAPMRIRRDQPPVPMATVTSAAHATTPAGFETEKMAAAEDRLRARQMRRVLNRPGLTGWLNFKDRLWLIAQRPRQVSAPVLDRAAIARLARRLESGVAGGIPSATLASSLWMRTIRLGVGEALLDAFAPLSDAELCTVTVIYRGWSYTPAELEGVTAARIKGQFRQHLFRAGVLGVPGPLFAFMHGEFEPSTGRYQIHFHIVTTAAKAAALKAGLTSKTIKGYTATATGASPVWCSPVRDRVRQLSYLVKAYWPSRPVVIIDGKPKRRRDPCRIPEPFHTQVLLWFDRQRFSDMVVMNDCWSRRNGGTAAMRRLYLFVTGAA</sequence>
<gene>
    <name evidence="1" type="ORF">EKPJFOCH_0265</name>
</gene>
<comment type="caution">
    <text evidence="1">The sequence shown here is derived from an EMBL/GenBank/DDBJ whole genome shotgun (WGS) entry which is preliminary data.</text>
</comment>